<dbReference type="EC" id="6.3.4.-" evidence="3"/>
<dbReference type="RefSeq" id="WP_228407476.1">
    <property type="nucleotide sequence ID" value="NZ_BLLH01000003.1"/>
</dbReference>
<comment type="catalytic activity">
    <reaction evidence="3">
        <text>cytidine(34) in elongator tRNA(Met) + acetate + ATP = N(4)-acetylcytidine(34) in elongator tRNA(Met) + AMP + diphosphate</text>
        <dbReference type="Rhea" id="RHEA:58144"/>
        <dbReference type="Rhea" id="RHEA-COMP:10693"/>
        <dbReference type="Rhea" id="RHEA-COMP:10694"/>
        <dbReference type="ChEBI" id="CHEBI:30089"/>
        <dbReference type="ChEBI" id="CHEBI:30616"/>
        <dbReference type="ChEBI" id="CHEBI:33019"/>
        <dbReference type="ChEBI" id="CHEBI:74900"/>
        <dbReference type="ChEBI" id="CHEBI:82748"/>
        <dbReference type="ChEBI" id="CHEBI:456215"/>
    </reaction>
</comment>
<dbReference type="GO" id="GO:0005524">
    <property type="term" value="F:ATP binding"/>
    <property type="evidence" value="ECO:0007669"/>
    <property type="project" value="UniProtKB-KW"/>
</dbReference>
<name>A0A6A0B9C4_9LACT</name>
<dbReference type="GO" id="GO:0000049">
    <property type="term" value="F:tRNA binding"/>
    <property type="evidence" value="ECO:0007669"/>
    <property type="project" value="UniProtKB-KW"/>
</dbReference>
<dbReference type="InterPro" id="IPR014729">
    <property type="entry name" value="Rossmann-like_a/b/a_fold"/>
</dbReference>
<dbReference type="SUPFAM" id="SSF52374">
    <property type="entry name" value="Nucleotidylyl transferase"/>
    <property type="match status" value="1"/>
</dbReference>
<comment type="function">
    <text evidence="3">Catalyzes the formation of N(4)-acetylcytidine (ac(4)C) at the wobble position of elongator tRNA(Met), using acetate and ATP as substrates. First activates an acetate ion to form acetyladenylate (Ac-AMP) and then transfers the acetyl group to tRNA to form ac(4)C34.</text>
</comment>
<reference evidence="4 5" key="1">
    <citation type="submission" date="2020-02" db="EMBL/GenBank/DDBJ databases">
        <title>Draft genome sequence of Lactococcus sp. Hs20B0-1.</title>
        <authorList>
            <person name="Noda S."/>
            <person name="Yuki M."/>
            <person name="Ohkuma M."/>
        </authorList>
    </citation>
    <scope>NUCLEOTIDE SEQUENCE [LARGE SCALE GENOMIC DNA]</scope>
    <source>
        <strain evidence="4 5">Hs20B0-1</strain>
    </source>
</reference>
<keyword evidence="3" id="KW-0963">Cytoplasm</keyword>
<dbReference type="Proteomes" id="UP000475928">
    <property type="component" value="Unassembled WGS sequence"/>
</dbReference>
<keyword evidence="3" id="KW-0694">RNA-binding</keyword>
<dbReference type="PANTHER" id="PTHR37825">
    <property type="entry name" value="TRNA(MET) CYTIDINE ACETATE LIGASE"/>
    <property type="match status" value="1"/>
</dbReference>
<evidence type="ECO:0000313" key="5">
    <source>
        <dbReference type="Proteomes" id="UP000475928"/>
    </source>
</evidence>
<dbReference type="EMBL" id="BLLH01000003">
    <property type="protein sequence ID" value="GFH40427.1"/>
    <property type="molecule type" value="Genomic_DNA"/>
</dbReference>
<proteinExistence type="inferred from homology"/>
<dbReference type="Gene3D" id="3.40.50.620">
    <property type="entry name" value="HUPs"/>
    <property type="match status" value="1"/>
</dbReference>
<evidence type="ECO:0000256" key="2">
    <source>
        <dbReference type="ARBA" id="ARBA00022694"/>
    </source>
</evidence>
<feature type="binding site" evidence="3">
    <location>
        <position position="171"/>
    </location>
    <ligand>
        <name>ATP</name>
        <dbReference type="ChEBI" id="CHEBI:30616"/>
    </ligand>
</feature>
<organism evidence="4 5">
    <name type="scientific">Pseudolactococcus insecticola</name>
    <dbReference type="NCBI Taxonomy" id="2709158"/>
    <lineage>
        <taxon>Bacteria</taxon>
        <taxon>Bacillati</taxon>
        <taxon>Bacillota</taxon>
        <taxon>Bacilli</taxon>
        <taxon>Lactobacillales</taxon>
        <taxon>Streptococcaceae</taxon>
        <taxon>Pseudolactococcus</taxon>
    </lineage>
</organism>
<keyword evidence="3" id="KW-0067">ATP-binding</keyword>
<dbReference type="Pfam" id="PF05636">
    <property type="entry name" value="HIGH_NTase1"/>
    <property type="match status" value="1"/>
</dbReference>
<keyword evidence="3" id="KW-0820">tRNA-binding</keyword>
<protein>
    <recommendedName>
        <fullName evidence="3">tRNA(Met) cytidine acetate ligase</fullName>
        <ecNumber evidence="3">6.3.4.-</ecNumber>
    </recommendedName>
</protein>
<dbReference type="PANTHER" id="PTHR37825:SF1">
    <property type="entry name" value="TRNA(MET) CYTIDINE ACETATE LIGASE"/>
    <property type="match status" value="1"/>
</dbReference>
<comment type="subcellular location">
    <subcellularLocation>
        <location evidence="3">Cytoplasm</location>
    </subcellularLocation>
</comment>
<gene>
    <name evidence="3" type="primary">tmcAL</name>
    <name evidence="4" type="ORF">Hs20B_08250</name>
</gene>
<keyword evidence="1 3" id="KW-0436">Ligase</keyword>
<evidence type="ECO:0000256" key="1">
    <source>
        <dbReference type="ARBA" id="ARBA00022598"/>
    </source>
</evidence>
<evidence type="ECO:0000313" key="4">
    <source>
        <dbReference type="EMBL" id="GFH40427.1"/>
    </source>
</evidence>
<sequence length="378" mass="42341">MAENDENTERKSVMTTEITGIIAEFNPFHNGHKYLLDAAEGLKVVIMSGNWMQRGEPAIIDKWTRAEMALKNGADLVVELPFFASVQSADFFATYAVDMLAGLGITQLVFGTDSENADAIDYTSLAQIYREKSEEMADFLDALPDSLTYPQKMQKMWQAFTGIQFDENTPNHILALAYTKAVAPYGIKLASIRRKGAGFHDDSLQRFASASAIRTHLSENLTDVMPDAAAFALAPKVSWHDYFPLLKYKILSQSDSLTDIFQVNVELSVRITAAIRTAKDFESLVDEIATKRYTKARVRRLLTHLLMDVKRDAIFTAPKPHVLGFSKKGQQHLRTQDVVTKVGKDYADTLTLRADSIYQLGNADISEQNYGRRPIIIE</sequence>
<feature type="binding site" evidence="3">
    <location>
        <position position="194"/>
    </location>
    <ligand>
        <name>ATP</name>
        <dbReference type="ChEBI" id="CHEBI:30616"/>
    </ligand>
</feature>
<accession>A0A6A0B9C4</accession>
<dbReference type="GO" id="GO:0005737">
    <property type="term" value="C:cytoplasm"/>
    <property type="evidence" value="ECO:0007669"/>
    <property type="project" value="UniProtKB-SubCell"/>
</dbReference>
<dbReference type="GO" id="GO:0006400">
    <property type="term" value="P:tRNA modification"/>
    <property type="evidence" value="ECO:0007669"/>
    <property type="project" value="UniProtKB-UniRule"/>
</dbReference>
<feature type="binding site" evidence="3">
    <location>
        <position position="111"/>
    </location>
    <ligand>
        <name>ATP</name>
        <dbReference type="ChEBI" id="CHEBI:30616"/>
    </ligand>
</feature>
<comment type="caution">
    <text evidence="3">Lacks conserved residue(s) required for the propagation of feature annotation.</text>
</comment>
<dbReference type="GO" id="GO:0016879">
    <property type="term" value="F:ligase activity, forming carbon-nitrogen bonds"/>
    <property type="evidence" value="ECO:0007669"/>
    <property type="project" value="UniProtKB-UniRule"/>
</dbReference>
<evidence type="ECO:0000256" key="3">
    <source>
        <dbReference type="HAMAP-Rule" id="MF_01539"/>
    </source>
</evidence>
<comment type="similarity">
    <text evidence="3">Belongs to the TmcAL family.</text>
</comment>
<keyword evidence="3" id="KW-0547">Nucleotide-binding</keyword>
<comment type="caution">
    <text evidence="4">The sequence shown here is derived from an EMBL/GenBank/DDBJ whole genome shotgun (WGS) entry which is preliminary data.</text>
</comment>
<dbReference type="HAMAP" id="MF_01539">
    <property type="entry name" value="TmcAL"/>
    <property type="match status" value="1"/>
</dbReference>
<keyword evidence="5" id="KW-1185">Reference proteome</keyword>
<dbReference type="NCBIfam" id="NF010191">
    <property type="entry name" value="PRK13670.1"/>
    <property type="match status" value="1"/>
</dbReference>
<dbReference type="InterPro" id="IPR008513">
    <property type="entry name" value="tRNA(Met)_cyd_acetate_ligase"/>
</dbReference>
<dbReference type="AlphaFoldDB" id="A0A6A0B9C4"/>
<feature type="binding site" evidence="3">
    <location>
        <begin position="22"/>
        <end position="35"/>
    </location>
    <ligand>
        <name>ATP</name>
        <dbReference type="ChEBI" id="CHEBI:30616"/>
    </ligand>
</feature>
<keyword evidence="2 3" id="KW-0819">tRNA processing</keyword>